<dbReference type="Proteomes" id="UP001642483">
    <property type="component" value="Unassembled WGS sequence"/>
</dbReference>
<feature type="region of interest" description="Disordered" evidence="1">
    <location>
        <begin position="237"/>
        <end position="256"/>
    </location>
</feature>
<name>A0ABP0FH77_CLALP</name>
<organism evidence="2 3">
    <name type="scientific">Clavelina lepadiformis</name>
    <name type="common">Light-bulb sea squirt</name>
    <name type="synonym">Ascidia lepadiformis</name>
    <dbReference type="NCBI Taxonomy" id="159417"/>
    <lineage>
        <taxon>Eukaryota</taxon>
        <taxon>Metazoa</taxon>
        <taxon>Chordata</taxon>
        <taxon>Tunicata</taxon>
        <taxon>Ascidiacea</taxon>
        <taxon>Aplousobranchia</taxon>
        <taxon>Clavelinidae</taxon>
        <taxon>Clavelina</taxon>
    </lineage>
</organism>
<dbReference type="Pfam" id="PF10238">
    <property type="entry name" value="Eapp_C"/>
    <property type="match status" value="1"/>
</dbReference>
<dbReference type="PANTHER" id="PTHR15967:SF0">
    <property type="entry name" value="E2F-ASSOCIATED PHOSPHOPROTEIN"/>
    <property type="match status" value="1"/>
</dbReference>
<protein>
    <recommendedName>
        <fullName evidence="4">E2F-associated phosphoprotein</fullName>
    </recommendedName>
</protein>
<evidence type="ECO:0008006" key="4">
    <source>
        <dbReference type="Google" id="ProtNLM"/>
    </source>
</evidence>
<gene>
    <name evidence="2" type="ORF">CVLEPA_LOCUS8009</name>
</gene>
<accession>A0ABP0FH77</accession>
<dbReference type="EMBL" id="CAWYQH010000046">
    <property type="protein sequence ID" value="CAK8678051.1"/>
    <property type="molecule type" value="Genomic_DNA"/>
</dbReference>
<evidence type="ECO:0000313" key="3">
    <source>
        <dbReference type="Proteomes" id="UP001642483"/>
    </source>
</evidence>
<proteinExistence type="predicted"/>
<sequence length="299" mass="34445">MFSKLGPIDGYNYYISNDSDEDGGKATDSSSEDEKQLDEVNVFLHGTPDQKRRAFQRLTGDEASSSEDEFEKTMRKELDATMSSIEKSWIERSGVNSDSNEPSTSNTSKKKKEEYDNIYFDSDDEEGTTRKSQKKRLTNDQLFYDPMADERNQQWVNRQRLRGSAKRKPNETKDNISKKSSKSTSDAILTCPACMTTLCVDCQRHEVYQGQYRAMFVLNCNVQTDEVLRYKEPKKKKFKRHRKREQSAMDVGYTQSSTSEVDSSEQVYHPVKCRTCSTEVAVYDNDEVYHFFNVIAGHA</sequence>
<evidence type="ECO:0000313" key="2">
    <source>
        <dbReference type="EMBL" id="CAK8678051.1"/>
    </source>
</evidence>
<reference evidence="2 3" key="1">
    <citation type="submission" date="2024-02" db="EMBL/GenBank/DDBJ databases">
        <authorList>
            <person name="Daric V."/>
            <person name="Darras S."/>
        </authorList>
    </citation>
    <scope>NUCLEOTIDE SEQUENCE [LARGE SCALE GENOMIC DNA]</scope>
</reference>
<dbReference type="InterPro" id="IPR019370">
    <property type="entry name" value="E2F-assoc_phosphoprotein"/>
</dbReference>
<evidence type="ECO:0000256" key="1">
    <source>
        <dbReference type="SAM" id="MobiDB-lite"/>
    </source>
</evidence>
<feature type="region of interest" description="Disordered" evidence="1">
    <location>
        <begin position="1"/>
        <end position="182"/>
    </location>
</feature>
<keyword evidence="3" id="KW-1185">Reference proteome</keyword>
<comment type="caution">
    <text evidence="2">The sequence shown here is derived from an EMBL/GenBank/DDBJ whole genome shotgun (WGS) entry which is preliminary data.</text>
</comment>
<dbReference type="PANTHER" id="PTHR15967">
    <property type="entry name" value="E2F-ASSOCIATED PHOSPHOPROTEIN"/>
    <property type="match status" value="1"/>
</dbReference>
<feature type="compositionally biased region" description="Basic and acidic residues" evidence="1">
    <location>
        <begin position="168"/>
        <end position="177"/>
    </location>
</feature>